<evidence type="ECO:0000313" key="1">
    <source>
        <dbReference type="EMBL" id="AIO00945.1"/>
    </source>
</evidence>
<dbReference type="OrthoDB" id="275969at2759"/>
<keyword evidence="2" id="KW-1185">Reference proteome</keyword>
<dbReference type="eggNOG" id="ENOG502SGUT">
    <property type="taxonomic scope" value="Eukaryota"/>
</dbReference>
<protein>
    <recommendedName>
        <fullName evidence="3">Ubiquitin-like domain-containing protein</fullName>
    </recommendedName>
</protein>
<dbReference type="KEGG" id="lpan:LPMP_320580"/>
<evidence type="ECO:0000313" key="2">
    <source>
        <dbReference type="Proteomes" id="UP000063063"/>
    </source>
</evidence>
<sequence>MKITITTKMVGLSVFDSTTEYDTNDQLYAVVDRIKRHHGLTVSNIRLWKSKVEPTTILRDPLQPLSSIFGGEEQNSEHSVQHCIYYDFSPQESKCAILNEK</sequence>
<dbReference type="AlphaFoldDB" id="A0A088S070"/>
<dbReference type="EMBL" id="CP009401">
    <property type="protein sequence ID" value="AIO00945.1"/>
    <property type="molecule type" value="Genomic_DNA"/>
</dbReference>
<organism evidence="1 2">
    <name type="scientific">Leishmania panamensis</name>
    <dbReference type="NCBI Taxonomy" id="5679"/>
    <lineage>
        <taxon>Eukaryota</taxon>
        <taxon>Discoba</taxon>
        <taxon>Euglenozoa</taxon>
        <taxon>Kinetoplastea</taxon>
        <taxon>Metakinetoplastina</taxon>
        <taxon>Trypanosomatida</taxon>
        <taxon>Trypanosomatidae</taxon>
        <taxon>Leishmaniinae</taxon>
        <taxon>Leishmania</taxon>
        <taxon>Leishmania guyanensis species complex</taxon>
    </lineage>
</organism>
<proteinExistence type="predicted"/>
<evidence type="ECO:0008006" key="3">
    <source>
        <dbReference type="Google" id="ProtNLM"/>
    </source>
</evidence>
<gene>
    <name evidence="1" type="ORF">LPMP_320580</name>
</gene>
<accession>A0A088S070</accession>
<dbReference type="Proteomes" id="UP000063063">
    <property type="component" value="Chromosome 32"/>
</dbReference>
<dbReference type="GeneID" id="22577799"/>
<dbReference type="RefSeq" id="XP_010701745.1">
    <property type="nucleotide sequence ID" value="XM_010703443.1"/>
</dbReference>
<name>A0A088S070_LEIPA</name>
<dbReference type="VEuPathDB" id="TriTrypDB:LPMP_320580"/>
<dbReference type="VEuPathDB" id="TriTrypDB:LPAL13_320010600"/>
<reference evidence="1 2" key="1">
    <citation type="journal article" date="2015" name="Sci. Rep.">
        <title>The genome of Leishmania panamensis: insights into genomics of the L. (Viannia) subgenus.</title>
        <authorList>
            <person name="Llanes A."/>
            <person name="Restrepo C.M."/>
            <person name="Vecchio G.D."/>
            <person name="Anguizola F.J."/>
            <person name="Lleonart R."/>
        </authorList>
    </citation>
    <scope>NUCLEOTIDE SEQUENCE [LARGE SCALE GENOMIC DNA]</scope>
    <source>
        <strain evidence="1 2">MHOM/PA/94/PSC-1</strain>
    </source>
</reference>